<evidence type="ECO:0000313" key="4">
    <source>
        <dbReference type="Proteomes" id="UP000184035"/>
    </source>
</evidence>
<dbReference type="STRING" id="1533.SAMN05443638_10889"/>
<reference evidence="3 4" key="1">
    <citation type="submission" date="2016-11" db="EMBL/GenBank/DDBJ databases">
        <authorList>
            <person name="Jaros S."/>
            <person name="Januszkiewicz K."/>
            <person name="Wedrychowicz H."/>
        </authorList>
    </citation>
    <scope>NUCLEOTIDE SEQUENCE [LARGE SCALE GENOMIC DNA]</scope>
    <source>
        <strain evidence="3 4">DSM 2631</strain>
    </source>
</reference>
<dbReference type="Proteomes" id="UP000184035">
    <property type="component" value="Unassembled WGS sequence"/>
</dbReference>
<keyword evidence="1 3" id="KW-0413">Isomerase</keyword>
<organism evidence="3 4">
    <name type="scientific">Clostridium fallax</name>
    <dbReference type="NCBI Taxonomy" id="1533"/>
    <lineage>
        <taxon>Bacteria</taxon>
        <taxon>Bacillati</taxon>
        <taxon>Bacillota</taxon>
        <taxon>Clostridia</taxon>
        <taxon>Eubacteriales</taxon>
        <taxon>Clostridiaceae</taxon>
        <taxon>Clostridium</taxon>
    </lineage>
</organism>
<dbReference type="PANTHER" id="PTHR47245:SF2">
    <property type="entry name" value="PEPTIDYL-PROLYL CIS-TRANS ISOMERASE HP_0175-RELATED"/>
    <property type="match status" value="1"/>
</dbReference>
<dbReference type="PANTHER" id="PTHR47245">
    <property type="entry name" value="PEPTIDYLPROLYL ISOMERASE"/>
    <property type="match status" value="1"/>
</dbReference>
<dbReference type="RefSeq" id="WP_072894880.1">
    <property type="nucleotide sequence ID" value="NZ_FQVM01000008.1"/>
</dbReference>
<dbReference type="Pfam" id="PF00639">
    <property type="entry name" value="Rotamase"/>
    <property type="match status" value="1"/>
</dbReference>
<feature type="domain" description="PpiC" evidence="2">
    <location>
        <begin position="113"/>
        <end position="203"/>
    </location>
</feature>
<dbReference type="InterPro" id="IPR046357">
    <property type="entry name" value="PPIase_dom_sf"/>
</dbReference>
<keyword evidence="4" id="KW-1185">Reference proteome</keyword>
<dbReference type="Gene3D" id="3.10.50.40">
    <property type="match status" value="1"/>
</dbReference>
<evidence type="ECO:0000313" key="3">
    <source>
        <dbReference type="EMBL" id="SHE71061.1"/>
    </source>
</evidence>
<dbReference type="AlphaFoldDB" id="A0A1M4VPM8"/>
<dbReference type="Gene3D" id="1.10.8.1040">
    <property type="match status" value="1"/>
</dbReference>
<dbReference type="OrthoDB" id="14196at2"/>
<accession>A0A1M4VPM8</accession>
<dbReference type="InterPro" id="IPR000297">
    <property type="entry name" value="PPIase_PpiC"/>
</dbReference>
<dbReference type="PROSITE" id="PS50198">
    <property type="entry name" value="PPIC_PPIASE_2"/>
    <property type="match status" value="1"/>
</dbReference>
<evidence type="ECO:0000256" key="1">
    <source>
        <dbReference type="PROSITE-ProRule" id="PRU00278"/>
    </source>
</evidence>
<sequence length="250" mass="28903">MENKVLAVVGGKEITENDLMEIVKRYPENRQGFFSTEQGKKQLLDQVIGLQLMYEFGKENKYDETDAYKAELEKLSKELLTQMVVNKVLSEVTVTDEEVKDFYNKNKQMFMQPETVSAKHILVDSEEGCKKIREEIVEGGLTFEEAARKYSSCPSKEQDGNLGEFSKGMMVPEFEKVAFELPIGEVSEPVQTQFGYHLIKVDSKNEPKVQELEDVRETVVNQLIQQNQQKKYFEFINELKNKYGVEIKQK</sequence>
<evidence type="ECO:0000259" key="2">
    <source>
        <dbReference type="PROSITE" id="PS50198"/>
    </source>
</evidence>
<gene>
    <name evidence="3" type="ORF">SAMN05443638_10889</name>
</gene>
<dbReference type="GO" id="GO:0003755">
    <property type="term" value="F:peptidyl-prolyl cis-trans isomerase activity"/>
    <property type="evidence" value="ECO:0007669"/>
    <property type="project" value="UniProtKB-KW"/>
</dbReference>
<dbReference type="SUPFAM" id="SSF54534">
    <property type="entry name" value="FKBP-like"/>
    <property type="match status" value="1"/>
</dbReference>
<protein>
    <submittedName>
        <fullName evidence="3">Peptidyl-prolyl cis-trans isomerase C</fullName>
    </submittedName>
</protein>
<keyword evidence="1" id="KW-0697">Rotamase</keyword>
<dbReference type="EMBL" id="FQVM01000008">
    <property type="protein sequence ID" value="SHE71061.1"/>
    <property type="molecule type" value="Genomic_DNA"/>
</dbReference>
<name>A0A1M4VPM8_9CLOT</name>
<proteinExistence type="predicted"/>
<dbReference type="InterPro" id="IPR050245">
    <property type="entry name" value="PrsA_foldase"/>
</dbReference>